<dbReference type="InterPro" id="IPR024096">
    <property type="entry name" value="NO_sig/Golgi_transp_ligand-bd"/>
</dbReference>
<dbReference type="GO" id="GO:0005794">
    <property type="term" value="C:Golgi apparatus"/>
    <property type="evidence" value="ECO:0007669"/>
    <property type="project" value="UniProtKB-SubCell"/>
</dbReference>
<protein>
    <submittedName>
        <fullName evidence="4">Uncharacterized protein</fullName>
    </submittedName>
</protein>
<dbReference type="Gene3D" id="3.30.1380.20">
    <property type="entry name" value="Trafficking protein particle complex subunit 3"/>
    <property type="match status" value="1"/>
</dbReference>
<dbReference type="SUPFAM" id="SSF111126">
    <property type="entry name" value="Ligand-binding domain in the NO signalling and Golgi transport"/>
    <property type="match status" value="1"/>
</dbReference>
<sequence length="67" mass="7437">MKFLCKEFWTAAFGKQVDNLRTNHQVSPCIEIAKIAVAFSNLSETLSGFHFFISMKGGNITVVLADL</sequence>
<keyword evidence="3" id="KW-1185">Reference proteome</keyword>
<dbReference type="AlphaFoldDB" id="A0A914RW67"/>
<comment type="subcellular location">
    <subcellularLocation>
        <location evidence="1">Golgi apparatus</location>
        <location evidence="1">cis-Golgi network</location>
    </subcellularLocation>
</comment>
<name>A0A914RW67_PAREQ</name>
<organism evidence="3 4">
    <name type="scientific">Parascaris equorum</name>
    <name type="common">Equine roundworm</name>
    <dbReference type="NCBI Taxonomy" id="6256"/>
    <lineage>
        <taxon>Eukaryota</taxon>
        <taxon>Metazoa</taxon>
        <taxon>Ecdysozoa</taxon>
        <taxon>Nematoda</taxon>
        <taxon>Chromadorea</taxon>
        <taxon>Rhabditida</taxon>
        <taxon>Spirurina</taxon>
        <taxon>Ascaridomorpha</taxon>
        <taxon>Ascaridoidea</taxon>
        <taxon>Ascarididae</taxon>
        <taxon>Parascaris</taxon>
    </lineage>
</organism>
<evidence type="ECO:0000256" key="2">
    <source>
        <dbReference type="ARBA" id="ARBA00006218"/>
    </source>
</evidence>
<proteinExistence type="inferred from homology"/>
<dbReference type="InterPro" id="IPR007194">
    <property type="entry name" value="TRAPP_component"/>
</dbReference>
<evidence type="ECO:0000256" key="1">
    <source>
        <dbReference type="ARBA" id="ARBA00004222"/>
    </source>
</evidence>
<comment type="similarity">
    <text evidence="2">Belongs to the TRAPP small subunits family. BET3 subfamily.</text>
</comment>
<reference evidence="4" key="1">
    <citation type="submission" date="2022-11" db="UniProtKB">
        <authorList>
            <consortium name="WormBaseParasite"/>
        </authorList>
    </citation>
    <scope>IDENTIFICATION</scope>
</reference>
<dbReference type="Pfam" id="PF04051">
    <property type="entry name" value="TRAPP"/>
    <property type="match status" value="1"/>
</dbReference>
<evidence type="ECO:0000313" key="4">
    <source>
        <dbReference type="WBParaSite" id="PEQ_0001056801-mRNA-1"/>
    </source>
</evidence>
<accession>A0A914RW67</accession>
<dbReference type="Proteomes" id="UP000887564">
    <property type="component" value="Unplaced"/>
</dbReference>
<evidence type="ECO:0000313" key="3">
    <source>
        <dbReference type="Proteomes" id="UP000887564"/>
    </source>
</evidence>
<dbReference type="WBParaSite" id="PEQ_0001056801-mRNA-1">
    <property type="protein sequence ID" value="PEQ_0001056801-mRNA-1"/>
    <property type="gene ID" value="PEQ_0001056801"/>
</dbReference>